<name>A0A1L7RLB0_9ACTO</name>
<organism evidence="2">
    <name type="scientific">Actinomyces succiniciruminis</name>
    <dbReference type="NCBI Taxonomy" id="1522002"/>
    <lineage>
        <taxon>Bacteria</taxon>
        <taxon>Bacillati</taxon>
        <taxon>Actinomycetota</taxon>
        <taxon>Actinomycetes</taxon>
        <taxon>Actinomycetales</taxon>
        <taxon>Actinomycetaceae</taxon>
        <taxon>Actinomyces</taxon>
    </lineage>
</organism>
<reference evidence="2" key="1">
    <citation type="submission" date="2014-07" db="EMBL/GenBank/DDBJ databases">
        <authorList>
            <person name="Zhang J.E."/>
            <person name="Yang H."/>
            <person name="Guo J."/>
            <person name="Deng Z."/>
            <person name="Luo H."/>
            <person name="Luo M."/>
            <person name="Zhao B."/>
        </authorList>
    </citation>
    <scope>NUCLEOTIDE SEQUENCE</scope>
    <source>
        <strain evidence="2">AM4</strain>
    </source>
</reference>
<feature type="signal peptide" evidence="1">
    <location>
        <begin position="1"/>
        <end position="25"/>
    </location>
</feature>
<sequence length="217" mass="22505">MMGCARRQVCRSAAVVSMIAPMMLAATSCSPGNSSESTVEANASATVSATETTEADGVSVAVAEAAPGLTIEIAADAYTAPPDTYSDGRRGVTYHVDNEAVSYTVIVEHYEPGGKTASEVLESELGAFELQGASAGVTQSDVAVEGSEAAYRLDWTQSAEVPWSAEDDTEIDVQCSGVIFDGQDGYSYAVYVYAEVSDEASLAAVADVIDSIEVTQP</sequence>
<proteinExistence type="predicted"/>
<dbReference type="PROSITE" id="PS51257">
    <property type="entry name" value="PROKAR_LIPOPROTEIN"/>
    <property type="match status" value="1"/>
</dbReference>
<keyword evidence="1" id="KW-0732">Signal</keyword>
<evidence type="ECO:0000313" key="2">
    <source>
        <dbReference type="EMBL" id="CED90372.1"/>
    </source>
</evidence>
<protein>
    <submittedName>
        <fullName evidence="2">Prokaryotic membrane lipoprotein lipid attachment site profile</fullName>
    </submittedName>
</protein>
<keyword evidence="2" id="KW-0449">Lipoprotein</keyword>
<gene>
    <name evidence="2" type="ORF">AAM4_0477</name>
</gene>
<evidence type="ECO:0000256" key="1">
    <source>
        <dbReference type="SAM" id="SignalP"/>
    </source>
</evidence>
<feature type="chain" id="PRO_5012543979" evidence="1">
    <location>
        <begin position="26"/>
        <end position="217"/>
    </location>
</feature>
<dbReference type="EMBL" id="LK995471">
    <property type="protein sequence ID" value="CED90372.1"/>
    <property type="molecule type" value="Genomic_DNA"/>
</dbReference>
<dbReference type="AlphaFoldDB" id="A0A1L7RLB0"/>
<accession>A0A1L7RLB0</accession>